<feature type="transmembrane region" description="Helical" evidence="10">
    <location>
        <begin position="44"/>
        <end position="63"/>
    </location>
</feature>
<evidence type="ECO:0000256" key="7">
    <source>
        <dbReference type="ARBA" id="ARBA00022840"/>
    </source>
</evidence>
<evidence type="ECO:0000313" key="12">
    <source>
        <dbReference type="EMBL" id="MEK0173021.1"/>
    </source>
</evidence>
<evidence type="ECO:0000256" key="8">
    <source>
        <dbReference type="ARBA" id="ARBA00023012"/>
    </source>
</evidence>
<feature type="transmembrane region" description="Helical" evidence="10">
    <location>
        <begin position="75"/>
        <end position="108"/>
    </location>
</feature>
<dbReference type="Gene3D" id="1.20.5.1930">
    <property type="match status" value="1"/>
</dbReference>
<gene>
    <name evidence="12" type="ORF">WMN62_16225</name>
</gene>
<proteinExistence type="predicted"/>
<dbReference type="GO" id="GO:0016301">
    <property type="term" value="F:kinase activity"/>
    <property type="evidence" value="ECO:0007669"/>
    <property type="project" value="UniProtKB-KW"/>
</dbReference>
<evidence type="ECO:0000256" key="9">
    <source>
        <dbReference type="SAM" id="MobiDB-lite"/>
    </source>
</evidence>
<keyword evidence="8" id="KW-0902">Two-component regulatory system</keyword>
<dbReference type="PANTHER" id="PTHR24421">
    <property type="entry name" value="NITRATE/NITRITE SENSOR PROTEIN NARX-RELATED"/>
    <property type="match status" value="1"/>
</dbReference>
<evidence type="ECO:0000256" key="2">
    <source>
        <dbReference type="ARBA" id="ARBA00012438"/>
    </source>
</evidence>
<comment type="caution">
    <text evidence="12">The sequence shown here is derived from an EMBL/GenBank/DDBJ whole genome shotgun (WGS) entry which is preliminary data.</text>
</comment>
<dbReference type="Gene3D" id="3.30.565.10">
    <property type="entry name" value="Histidine kinase-like ATPase, C-terminal domain"/>
    <property type="match status" value="1"/>
</dbReference>
<keyword evidence="6 12" id="KW-0418">Kinase</keyword>
<feature type="transmembrane region" description="Helical" evidence="10">
    <location>
        <begin position="20"/>
        <end position="38"/>
    </location>
</feature>
<evidence type="ECO:0000256" key="10">
    <source>
        <dbReference type="SAM" id="Phobius"/>
    </source>
</evidence>
<keyword evidence="10" id="KW-0812">Transmembrane</keyword>
<keyword evidence="7" id="KW-0067">ATP-binding</keyword>
<evidence type="ECO:0000256" key="1">
    <source>
        <dbReference type="ARBA" id="ARBA00000085"/>
    </source>
</evidence>
<keyword evidence="5" id="KW-0547">Nucleotide-binding</keyword>
<dbReference type="EMBL" id="JBBLYY010000077">
    <property type="protein sequence ID" value="MEK0173021.1"/>
    <property type="molecule type" value="Genomic_DNA"/>
</dbReference>
<dbReference type="SUPFAM" id="SSF55874">
    <property type="entry name" value="ATPase domain of HSP90 chaperone/DNA topoisomerase II/histidine kinase"/>
    <property type="match status" value="1"/>
</dbReference>
<evidence type="ECO:0000256" key="6">
    <source>
        <dbReference type="ARBA" id="ARBA00022777"/>
    </source>
</evidence>
<reference evidence="12 13" key="1">
    <citation type="submission" date="2024-03" db="EMBL/GenBank/DDBJ databases">
        <title>Whole genomes of four grape xylem sap localized bacterial endophytes.</title>
        <authorList>
            <person name="Kumar G."/>
            <person name="Savka M.A."/>
        </authorList>
    </citation>
    <scope>NUCLEOTIDE SEQUENCE [LARGE SCALE GENOMIC DNA]</scope>
    <source>
        <strain evidence="12 13">RIT_GXS8</strain>
    </source>
</reference>
<dbReference type="Pfam" id="PF07730">
    <property type="entry name" value="HisKA_3"/>
    <property type="match status" value="1"/>
</dbReference>
<evidence type="ECO:0000259" key="11">
    <source>
        <dbReference type="Pfam" id="PF07730"/>
    </source>
</evidence>
<feature type="domain" description="Signal transduction histidine kinase subgroup 3 dimerisation and phosphoacceptor" evidence="11">
    <location>
        <begin position="185"/>
        <end position="250"/>
    </location>
</feature>
<keyword evidence="4" id="KW-0808">Transferase</keyword>
<dbReference type="RefSeq" id="WP_340197801.1">
    <property type="nucleotide sequence ID" value="NZ_JBBKAP010000076.1"/>
</dbReference>
<feature type="compositionally biased region" description="Low complexity" evidence="9">
    <location>
        <begin position="253"/>
        <end position="262"/>
    </location>
</feature>
<keyword evidence="3" id="KW-0597">Phosphoprotein</keyword>
<evidence type="ECO:0000256" key="3">
    <source>
        <dbReference type="ARBA" id="ARBA00022553"/>
    </source>
</evidence>
<dbReference type="Proteomes" id="UP001370299">
    <property type="component" value="Unassembled WGS sequence"/>
</dbReference>
<keyword evidence="10" id="KW-0472">Membrane</keyword>
<name>A0ABU8YEN8_9MICO</name>
<evidence type="ECO:0000256" key="5">
    <source>
        <dbReference type="ARBA" id="ARBA00022741"/>
    </source>
</evidence>
<comment type="catalytic activity">
    <reaction evidence="1">
        <text>ATP + protein L-histidine = ADP + protein N-phospho-L-histidine.</text>
        <dbReference type="EC" id="2.7.13.3"/>
    </reaction>
</comment>
<evidence type="ECO:0000256" key="4">
    <source>
        <dbReference type="ARBA" id="ARBA00022679"/>
    </source>
</evidence>
<dbReference type="InterPro" id="IPR011712">
    <property type="entry name" value="Sig_transdc_His_kin_sub3_dim/P"/>
</dbReference>
<organism evidence="12 13">
    <name type="scientific">Curtobacterium citreum</name>
    <dbReference type="NCBI Taxonomy" id="2036"/>
    <lineage>
        <taxon>Bacteria</taxon>
        <taxon>Bacillati</taxon>
        <taxon>Actinomycetota</taxon>
        <taxon>Actinomycetes</taxon>
        <taxon>Micrococcales</taxon>
        <taxon>Microbacteriaceae</taxon>
        <taxon>Curtobacterium</taxon>
    </lineage>
</organism>
<keyword evidence="13" id="KW-1185">Reference proteome</keyword>
<feature type="transmembrane region" description="Helical" evidence="10">
    <location>
        <begin position="114"/>
        <end position="134"/>
    </location>
</feature>
<keyword evidence="10" id="KW-1133">Transmembrane helix</keyword>
<sequence length="413" mass="42824">MTLLSGQDPTDLPGGRSRSATAWGLNALGVAVVAFWFVKNGLEQQLPAWVWVVGAVALAAWALRESGRTQRVLVVAGVVMIVAGSLTVVATDSLMIVPVIVGIVLLGANLRVPVWAAAVAAVGAVVVIAVCATVEHASVQFVLGTSGGLLLGVLIGFSRRQFRIAADRAQQAEREQQRAQLLADRSRASRDIHDVLAHSLGGLVLQLDAVEALLEAGRVDDATKRAGEARTLAADGLAEARRAVHALRDDAGPDPATAPDQAVRTSPADVPDANRASRTSDDHVPDRADLTALVDAHRSFGGAIAVQGDATLAALDEAHRAAVVQVVREALSNARRHASGRPVSLSVIRDGDAVDVVVANPLTGGGQGLLGMHERFAELGSSATVEAERSDDEFVVAMHLPVDAVAATEGEAS</sequence>
<evidence type="ECO:0000313" key="13">
    <source>
        <dbReference type="Proteomes" id="UP001370299"/>
    </source>
</evidence>
<dbReference type="PANTHER" id="PTHR24421:SF10">
    <property type="entry name" value="NITRATE_NITRITE SENSOR PROTEIN NARQ"/>
    <property type="match status" value="1"/>
</dbReference>
<feature type="region of interest" description="Disordered" evidence="9">
    <location>
        <begin position="248"/>
        <end position="286"/>
    </location>
</feature>
<dbReference type="InterPro" id="IPR036890">
    <property type="entry name" value="HATPase_C_sf"/>
</dbReference>
<feature type="transmembrane region" description="Helical" evidence="10">
    <location>
        <begin position="141"/>
        <end position="158"/>
    </location>
</feature>
<dbReference type="InterPro" id="IPR050482">
    <property type="entry name" value="Sensor_HK_TwoCompSys"/>
</dbReference>
<protein>
    <recommendedName>
        <fullName evidence="2">histidine kinase</fullName>
        <ecNumber evidence="2">2.7.13.3</ecNumber>
    </recommendedName>
</protein>
<dbReference type="EC" id="2.7.13.3" evidence="2"/>
<accession>A0ABU8YEN8</accession>